<accession>A0ABW7ASQ6</accession>
<name>A0ABW7ASQ6_9ACTN</name>
<dbReference type="Proteomes" id="UP001603978">
    <property type="component" value="Unassembled WGS sequence"/>
</dbReference>
<dbReference type="RefSeq" id="WP_393173877.1">
    <property type="nucleotide sequence ID" value="NZ_JBICRM010000034.1"/>
</dbReference>
<organism evidence="1 2">
    <name type="scientific">Nonomuraea marmarensis</name>
    <dbReference type="NCBI Taxonomy" id="3351344"/>
    <lineage>
        <taxon>Bacteria</taxon>
        <taxon>Bacillati</taxon>
        <taxon>Actinomycetota</taxon>
        <taxon>Actinomycetes</taxon>
        <taxon>Streptosporangiales</taxon>
        <taxon>Streptosporangiaceae</taxon>
        <taxon>Nonomuraea</taxon>
    </lineage>
</organism>
<gene>
    <name evidence="1" type="ORF">ACFLIM_39355</name>
</gene>
<proteinExistence type="predicted"/>
<keyword evidence="2" id="KW-1185">Reference proteome</keyword>
<sequence length="87" mass="9793">MARNRTGPEERRAFHTGRIDGERNGVRRFWFAACWVAAELTQFAKRDPAKAHADSLHLAKQMKAIADDLNTKHADHLKARKGGSARV</sequence>
<evidence type="ECO:0000313" key="1">
    <source>
        <dbReference type="EMBL" id="MFG1709267.1"/>
    </source>
</evidence>
<evidence type="ECO:0000313" key="2">
    <source>
        <dbReference type="Proteomes" id="UP001603978"/>
    </source>
</evidence>
<dbReference type="EMBL" id="JBICRM010000034">
    <property type="protein sequence ID" value="MFG1709267.1"/>
    <property type="molecule type" value="Genomic_DNA"/>
</dbReference>
<comment type="caution">
    <text evidence="1">The sequence shown here is derived from an EMBL/GenBank/DDBJ whole genome shotgun (WGS) entry which is preliminary data.</text>
</comment>
<reference evidence="1 2" key="1">
    <citation type="submission" date="2024-10" db="EMBL/GenBank/DDBJ databases">
        <authorList>
            <person name="Topkara A.R."/>
            <person name="Saygin H."/>
        </authorList>
    </citation>
    <scope>NUCLEOTIDE SEQUENCE [LARGE SCALE GENOMIC DNA]</scope>
    <source>
        <strain evidence="1 2">M3C6</strain>
    </source>
</reference>
<protein>
    <submittedName>
        <fullName evidence="1">Uncharacterized protein</fullName>
    </submittedName>
</protein>